<organism evidence="2 3">
    <name type="scientific">Erysipelothrix rhusiopathiae ATCC 19414</name>
    <dbReference type="NCBI Taxonomy" id="525280"/>
    <lineage>
        <taxon>Bacteria</taxon>
        <taxon>Bacillati</taxon>
        <taxon>Bacillota</taxon>
        <taxon>Erysipelotrichia</taxon>
        <taxon>Erysipelotrichales</taxon>
        <taxon>Erysipelotrichaceae</taxon>
        <taxon>Erysipelothrix</taxon>
    </lineage>
</organism>
<feature type="domain" description="N-acetyltransferase" evidence="1">
    <location>
        <begin position="6"/>
        <end position="153"/>
    </location>
</feature>
<dbReference type="InterPro" id="IPR000182">
    <property type="entry name" value="GNAT_dom"/>
</dbReference>
<dbReference type="Proteomes" id="UP000003028">
    <property type="component" value="Unassembled WGS sequence"/>
</dbReference>
<dbReference type="PANTHER" id="PTHR13538">
    <property type="entry name" value="N-ACETYLTRANSFERASE 6"/>
    <property type="match status" value="1"/>
</dbReference>
<reference evidence="2" key="1">
    <citation type="submission" date="2011-01" db="EMBL/GenBank/DDBJ databases">
        <authorList>
            <person name="Muzny D."/>
            <person name="Qin X."/>
            <person name="Buhay C."/>
            <person name="Dugan-Rocha S."/>
            <person name="Ding Y."/>
            <person name="Chen G."/>
            <person name="Hawes A."/>
            <person name="Holder M."/>
            <person name="Jhangiani S."/>
            <person name="Johnson A."/>
            <person name="Khan Z."/>
            <person name="Li Z."/>
            <person name="Liu W."/>
            <person name="Liu X."/>
            <person name="Perez L."/>
            <person name="Shen H."/>
            <person name="Wang Q."/>
            <person name="Watt J."/>
            <person name="Xi L."/>
            <person name="Xin Y."/>
            <person name="Zhou J."/>
            <person name="Deng J."/>
            <person name="Jiang H."/>
            <person name="Liu Y."/>
            <person name="Qu J."/>
            <person name="Song X.-Z."/>
            <person name="Zhang L."/>
            <person name="Villasana D."/>
            <person name="Johnson A."/>
            <person name="Liu J."/>
            <person name="Liyanage D."/>
            <person name="Lorensuhewa L."/>
            <person name="Robinson T."/>
            <person name="Song A."/>
            <person name="Song B.-B."/>
            <person name="Dinh H."/>
            <person name="Thornton R."/>
            <person name="Coyle M."/>
            <person name="Francisco L."/>
            <person name="Jackson L."/>
            <person name="Javaid M."/>
            <person name="Korchina V."/>
            <person name="Kovar C."/>
            <person name="Mata R."/>
            <person name="Mathew T."/>
            <person name="Ngo R."/>
            <person name="Nguyen L."/>
            <person name="Nguyen N."/>
            <person name="Okwuonu G."/>
            <person name="Ongeri F."/>
            <person name="Pham C."/>
            <person name="Simmons D."/>
            <person name="Wilczek-Boney K."/>
            <person name="Hale W."/>
            <person name="Jakkamsetti A."/>
            <person name="Pham P."/>
            <person name="Ruth R."/>
            <person name="San Lucas F."/>
            <person name="Warren J."/>
            <person name="Zhang J."/>
            <person name="Zhao Z."/>
            <person name="Zhou C."/>
            <person name="Zhu D."/>
            <person name="Lee S."/>
            <person name="Bess C."/>
            <person name="Blankenburg K."/>
            <person name="Forbes L."/>
            <person name="Fu Q."/>
            <person name="Gubbala S."/>
            <person name="Hirani K."/>
            <person name="Jayaseelan J.C."/>
            <person name="Lara F."/>
            <person name="Munidasa M."/>
            <person name="Palculict T."/>
            <person name="Patil S."/>
            <person name="Pu L.-L."/>
            <person name="Saada N."/>
            <person name="Tang L."/>
            <person name="Weissenberger G."/>
            <person name="Zhu Y."/>
            <person name="Hemphill L."/>
            <person name="Shang Y."/>
            <person name="Youmans B."/>
            <person name="Ayvaz T."/>
            <person name="Ross M."/>
            <person name="Santibanez J."/>
            <person name="Aqrawi P."/>
            <person name="Gross S."/>
            <person name="Joshi V."/>
            <person name="Fowler G."/>
            <person name="Nazareth L."/>
            <person name="Reid J."/>
            <person name="Worley K."/>
            <person name="Petrosino J."/>
            <person name="Highlander S."/>
            <person name="Gibbs R."/>
        </authorList>
    </citation>
    <scope>NUCLEOTIDE SEQUENCE [LARGE SCALE GENOMIC DNA]</scope>
    <source>
        <strain evidence="2">ATCC 19414</strain>
    </source>
</reference>
<dbReference type="Gene3D" id="3.40.630.30">
    <property type="match status" value="1"/>
</dbReference>
<dbReference type="OrthoDB" id="9789053at2"/>
<dbReference type="InterPro" id="IPR039840">
    <property type="entry name" value="NAA80"/>
</dbReference>
<dbReference type="EMBL" id="ACLK02000002">
    <property type="protein sequence ID" value="EFY08995.1"/>
    <property type="molecule type" value="Genomic_DNA"/>
</dbReference>
<dbReference type="RefSeq" id="WP_003774986.1">
    <property type="nucleotide sequence ID" value="NZ_ACLK02000002.1"/>
</dbReference>
<gene>
    <name evidence="2" type="ORF">HMPREF0357_11102</name>
</gene>
<dbReference type="SUPFAM" id="SSF55729">
    <property type="entry name" value="Acyl-CoA N-acyltransferases (Nat)"/>
    <property type="match status" value="1"/>
</dbReference>
<evidence type="ECO:0000259" key="1">
    <source>
        <dbReference type="PROSITE" id="PS51186"/>
    </source>
</evidence>
<protein>
    <submittedName>
        <fullName evidence="2">Acetyltransferase, GNAT family</fullName>
    </submittedName>
</protein>
<sequence>MKNDYLIIDLKNKPDLIDAAALWFHSKWDVPQEAYLESMNEGLKAKHSVPSWFIVTDQNEKIIAGVGVIENDFHTQVDLTPNVCALYVEEEYRNKGIAKKLLDNVCKNLSLSSIDEVYLITSHTNFYERCGWEFYDMIEENDGNMIRMYKHNNGQ</sequence>
<dbReference type="PANTHER" id="PTHR13538:SF4">
    <property type="entry name" value="N-ALPHA-ACETYLTRANSFERASE 80"/>
    <property type="match status" value="1"/>
</dbReference>
<dbReference type="AlphaFoldDB" id="E7FVS5"/>
<dbReference type="PROSITE" id="PS51186">
    <property type="entry name" value="GNAT"/>
    <property type="match status" value="1"/>
</dbReference>
<evidence type="ECO:0000313" key="2">
    <source>
        <dbReference type="EMBL" id="EFY08995.1"/>
    </source>
</evidence>
<evidence type="ECO:0000313" key="3">
    <source>
        <dbReference type="Proteomes" id="UP000003028"/>
    </source>
</evidence>
<accession>E7FVS5</accession>
<keyword evidence="3" id="KW-1185">Reference proteome</keyword>
<dbReference type="InterPro" id="IPR016181">
    <property type="entry name" value="Acyl_CoA_acyltransferase"/>
</dbReference>
<dbReference type="GO" id="GO:0005737">
    <property type="term" value="C:cytoplasm"/>
    <property type="evidence" value="ECO:0007669"/>
    <property type="project" value="TreeGrafter"/>
</dbReference>
<comment type="caution">
    <text evidence="2">The sequence shown here is derived from an EMBL/GenBank/DDBJ whole genome shotgun (WGS) entry which is preliminary data.</text>
</comment>
<name>E7FVS5_ERYRH</name>
<dbReference type="CDD" id="cd04301">
    <property type="entry name" value="NAT_SF"/>
    <property type="match status" value="1"/>
</dbReference>
<dbReference type="Pfam" id="PF13508">
    <property type="entry name" value="Acetyltransf_7"/>
    <property type="match status" value="1"/>
</dbReference>
<dbReference type="GO" id="GO:0008080">
    <property type="term" value="F:N-acetyltransferase activity"/>
    <property type="evidence" value="ECO:0007669"/>
    <property type="project" value="InterPro"/>
</dbReference>
<dbReference type="GO" id="GO:1905502">
    <property type="term" value="F:acetyl-CoA binding"/>
    <property type="evidence" value="ECO:0007669"/>
    <property type="project" value="TreeGrafter"/>
</dbReference>
<proteinExistence type="predicted"/>